<dbReference type="PANTHER" id="PTHR33395">
    <property type="entry name" value="TRANSCRIPTASE, PUTATIVE-RELATED-RELATED"/>
    <property type="match status" value="1"/>
</dbReference>
<dbReference type="EMBL" id="GDRN01111580">
    <property type="protein sequence ID" value="JAI56750.1"/>
    <property type="molecule type" value="Transcribed_RNA"/>
</dbReference>
<dbReference type="Gene3D" id="3.60.10.10">
    <property type="entry name" value="Endonuclease/exonuclease/phosphatase"/>
    <property type="match status" value="1"/>
</dbReference>
<feature type="coiled-coil region" evidence="1">
    <location>
        <begin position="98"/>
        <end position="125"/>
    </location>
</feature>
<evidence type="ECO:0000259" key="2">
    <source>
        <dbReference type="Pfam" id="PF03372"/>
    </source>
</evidence>
<protein>
    <recommendedName>
        <fullName evidence="2">Endonuclease/exonuclease/phosphatase domain-containing protein</fullName>
    </recommendedName>
</protein>
<accession>A0A0P4VTT5</accession>
<name>A0A0P4VTT5_SCYOL</name>
<dbReference type="Pfam" id="PF03372">
    <property type="entry name" value="Exo_endo_phos"/>
    <property type="match status" value="1"/>
</dbReference>
<dbReference type="GO" id="GO:0031012">
    <property type="term" value="C:extracellular matrix"/>
    <property type="evidence" value="ECO:0007669"/>
    <property type="project" value="TreeGrafter"/>
</dbReference>
<dbReference type="GO" id="GO:0003824">
    <property type="term" value="F:catalytic activity"/>
    <property type="evidence" value="ECO:0007669"/>
    <property type="project" value="InterPro"/>
</dbReference>
<dbReference type="PANTHER" id="PTHR33395:SF22">
    <property type="entry name" value="REVERSE TRANSCRIPTASE DOMAIN-CONTAINING PROTEIN"/>
    <property type="match status" value="1"/>
</dbReference>
<dbReference type="InterPro" id="IPR005135">
    <property type="entry name" value="Endo/exonuclease/phosphatase"/>
</dbReference>
<feature type="domain" description="Endonuclease/exonuclease/phosphatase" evidence="2">
    <location>
        <begin position="164"/>
        <end position="307"/>
    </location>
</feature>
<dbReference type="AlphaFoldDB" id="A0A0P4VTT5"/>
<sequence>MYCYIWIKRGNRASKIQEGKRTKKKVAEDVVRNIQREGEDWISEIEEIHRLGKYIEGGERPLKVKFRAQTTAMEVISNAWKLDKTEQYRKVWIKRDMNEEERLKVNDLIKEAKAKNENRTEEEKKKVLLEGKRREAQEVVSDKKRIENVNNVWKNKKWTVAYTNINGLISTLRELNNYIKIKQPNIMGITEVKLNETTENIRIGNSNYNVWIKHRNNKKGGGVMLLTKKSITVEEVEIGEGMAEVIRIQTKRKGEGRRDFAVAYVPPKTNAWTQEDYKLLLRDTSNCLERILAESNNITLMGDFNCKEVCWEEWTTDGGEESWGYMLLNLIMTNTMTQWIGENTRFGGNEEVRCLQRK</sequence>
<proteinExistence type="predicted"/>
<dbReference type="GO" id="GO:0007508">
    <property type="term" value="P:larval heart development"/>
    <property type="evidence" value="ECO:0007669"/>
    <property type="project" value="TreeGrafter"/>
</dbReference>
<evidence type="ECO:0000313" key="3">
    <source>
        <dbReference type="EMBL" id="JAI56750.1"/>
    </source>
</evidence>
<keyword evidence="1" id="KW-0175">Coiled coil</keyword>
<dbReference type="SUPFAM" id="SSF56219">
    <property type="entry name" value="DNase I-like"/>
    <property type="match status" value="1"/>
</dbReference>
<dbReference type="GO" id="GO:0061343">
    <property type="term" value="P:cell adhesion involved in heart morphogenesis"/>
    <property type="evidence" value="ECO:0007669"/>
    <property type="project" value="TreeGrafter"/>
</dbReference>
<organism evidence="3">
    <name type="scientific">Scylla olivacea</name>
    <name type="common">Orange mud crab</name>
    <name type="synonym">Cancer olivacea</name>
    <dbReference type="NCBI Taxonomy" id="85551"/>
    <lineage>
        <taxon>Eukaryota</taxon>
        <taxon>Metazoa</taxon>
        <taxon>Ecdysozoa</taxon>
        <taxon>Arthropoda</taxon>
        <taxon>Crustacea</taxon>
        <taxon>Multicrustacea</taxon>
        <taxon>Malacostraca</taxon>
        <taxon>Eumalacostraca</taxon>
        <taxon>Eucarida</taxon>
        <taxon>Decapoda</taxon>
        <taxon>Pleocyemata</taxon>
        <taxon>Brachyura</taxon>
        <taxon>Eubrachyura</taxon>
        <taxon>Portunoidea</taxon>
        <taxon>Portunidae</taxon>
        <taxon>Portuninae</taxon>
        <taxon>Scylla</taxon>
    </lineage>
</organism>
<evidence type="ECO:0000256" key="1">
    <source>
        <dbReference type="SAM" id="Coils"/>
    </source>
</evidence>
<dbReference type="InterPro" id="IPR036691">
    <property type="entry name" value="Endo/exonu/phosph_ase_sf"/>
</dbReference>
<reference evidence="3" key="1">
    <citation type="submission" date="2015-09" db="EMBL/GenBank/DDBJ databases">
        <title>Scylla olivacea transcriptome.</title>
        <authorList>
            <person name="Ikhwanuddin M."/>
        </authorList>
    </citation>
    <scope>NUCLEOTIDE SEQUENCE</scope>
</reference>